<feature type="domain" description="PSI" evidence="3">
    <location>
        <begin position="320"/>
        <end position="364"/>
    </location>
</feature>
<feature type="domain" description="PSI" evidence="3">
    <location>
        <begin position="666"/>
        <end position="707"/>
    </location>
</feature>
<feature type="domain" description="PSI" evidence="3">
    <location>
        <begin position="869"/>
        <end position="913"/>
    </location>
</feature>
<feature type="domain" description="PSI" evidence="3">
    <location>
        <begin position="1290"/>
        <end position="1333"/>
    </location>
</feature>
<feature type="domain" description="PSI" evidence="3">
    <location>
        <begin position="1657"/>
        <end position="1698"/>
    </location>
</feature>
<feature type="domain" description="PSI" evidence="3">
    <location>
        <begin position="56"/>
        <end position="101"/>
    </location>
</feature>
<name>A0A8S1XSN2_9CILI</name>
<gene>
    <name evidence="4" type="ORF">PPENT_87.1.T1360043</name>
</gene>
<evidence type="ECO:0000313" key="4">
    <source>
        <dbReference type="EMBL" id="CAD8204139.1"/>
    </source>
</evidence>
<evidence type="ECO:0000256" key="2">
    <source>
        <dbReference type="SAM" id="SignalP"/>
    </source>
</evidence>
<dbReference type="SMART" id="SM00423">
    <property type="entry name" value="PSI"/>
    <property type="match status" value="8"/>
</dbReference>
<protein>
    <recommendedName>
        <fullName evidence="3">PSI domain-containing protein</fullName>
    </recommendedName>
</protein>
<reference evidence="4" key="1">
    <citation type="submission" date="2021-01" db="EMBL/GenBank/DDBJ databases">
        <authorList>
            <consortium name="Genoscope - CEA"/>
            <person name="William W."/>
        </authorList>
    </citation>
    <scope>NUCLEOTIDE SEQUENCE</scope>
</reference>
<sequence length="1775" mass="192803">MNSYILFTILIGLGASQIVVTSQNICGCTQLTNQNDCGILPGCIWVAASNQCQQNNCSTLTQSQCLKASYYCQWNPNTNPPSCSAFTSCASLTATNNQQCIQQNVRCLGYGVLPNSTSSQCLYYSEISSNCSEYQQNNCSYNFGKDGPCYWTKDNICQVINQCSQAQQQNQCEQLNYFKSDSPQGIVCQWNGTTCSPITNCNQFTTEDTCKHYFSNLNSITLNVCAWSLGQCVNVNNINQLNSQNCITNTGLLFRWYGLQQNPAIGFCGPCKQLSITTSQISIITKARCICSDYVLQTDCNSQNSLCQWNTLTGTCSQSTCDQIKNQSICTQVSNCFWSFKTNVCQNLNSCNDLIYNFSAVGCAAQSLSCAGYEANSCIATSTIKSTCSSQKTQTDCSQFIGVQGLCVWNATNNSCSLLQVCNQISDAAFCGNWKNQCQWNAQSSQCQQLECTMYQNEQTCSYVINQFTEYQLCRWNKTLGLKGGCENAYSALLQTSQTCVSNTGSTFRWSTNNASAGMCVSCGTNQLSIQTPSSCQCSQLYSKENCQNSGFCTYNSTTNICSPSSCLQYDNQITCASLSTCYWNGTNGCVSFTNCSSLTATNQLECVNMNASCKGFSNGTCQSFPTTTCSALYAANGQCYNNIGTDGVCILNTTGQTKTCDGFSQCTQATNETLCLRNQFSCSWNSITKQCSQVNCSSFKTQLNCQFYLPNPLSSQVVPCLWNTTTSTCGPASDILTQLTQNNCAASTHNTYSWVTVSATNNKGYCVRCQEQVTLPKQCGCTFLSQFDCSQALQCYWTNGSCQTMNCPQILQQTVCASQTGCYWSNNQCQDLVGSCDTLLGKSQAACMAQNVYCVGSNGTTCSQSYNKCEANTLDTSCVASLGSDGACYWNSTTNTCVAVNSCNQLPESACKLRSKSCYWDITSCQTLTCSTLYSQFGQCTFVMNLSPISYVQSCKMIQNECISISDTLGLTQDQCFTNSNRTARWVPKTKGEGGICYSCSANLTPIYSAQTCQCYQYMTQNECHSVPNQSCVWANSKCTEKTCANIFTNLACAQTMGCGWNSTTNVCENFTSCNSITVTGLAIQNCLSYSIQCKGYNGTNCTQYPNYTCGSLTTSPTCSGNLGTDGACLWVTVGETSSCVAITQCNQINNQQICSYYSNVCIYLNKACQQLTCASFTSPASCRYVVTSFTTGDIQQCQWSTSSNSCIDLITSSQLNSINCSINTGFTYRWVPTKNGNGDGYCTKCVINSLYVPGQCACNQLIYQNDCQANLQCSWSTAQSTPSCYNKPCSQIFQQAACSSNPRCSWSASQSLCQPFSSCSDLAGVNAGECASYSIYCAALSTSFLTLQQKYICSPTASEQCSVATPTSGKTDPSECENKYVSYGICQYNTTTSQCQKITMCSEITSQMQCQRLVHSCYWQLPTGEATTGSCVATKCTYITNKLECTYVLSSLATPSATSVTQCTWQPSNGCQPAANILTTLSSSQCYSNTLMMSRWTSTSGDTGYCASCTQYSLTTTLKSVCSCSDLSSYECAYASPQCSYNQTSTKCVTQTCTSITSKYSCAANPNCIYVGTCQQYTKSPSSTTYGCVNITTATSSFDCTAASVNCPQFTPNTAAGKPGTCGVVEQCSKLNSTTCSTAAPYCVYNNNSCQTINNCKQITDIAICSLQTNRCQWSVVLNSCITKSCNSYTIQSDCTYVYTSYSPGDVALCYWDSSNNDCRSASLSLAETFNQTNTTQCYVNTGHVYHLDGNDCTRCFQNILSILLITVLLILI</sequence>
<accession>A0A8S1XSN2</accession>
<dbReference type="OrthoDB" id="296837at2759"/>
<comment type="caution">
    <text evidence="4">The sequence shown here is derived from an EMBL/GenBank/DDBJ whole genome shotgun (WGS) entry which is preliminary data.</text>
</comment>
<feature type="chain" id="PRO_5035884136" description="PSI domain-containing protein" evidence="2">
    <location>
        <begin position="22"/>
        <end position="1775"/>
    </location>
</feature>
<proteinExistence type="predicted"/>
<dbReference type="EMBL" id="CAJJDO010000136">
    <property type="protein sequence ID" value="CAD8204139.1"/>
    <property type="molecule type" value="Genomic_DNA"/>
</dbReference>
<feature type="domain" description="PSI" evidence="3">
    <location>
        <begin position="1174"/>
        <end position="1223"/>
    </location>
</feature>
<organism evidence="4 5">
    <name type="scientific">Paramecium pentaurelia</name>
    <dbReference type="NCBI Taxonomy" id="43138"/>
    <lineage>
        <taxon>Eukaryota</taxon>
        <taxon>Sar</taxon>
        <taxon>Alveolata</taxon>
        <taxon>Ciliophora</taxon>
        <taxon>Intramacronucleata</taxon>
        <taxon>Oligohymenophorea</taxon>
        <taxon>Peniculida</taxon>
        <taxon>Parameciidae</taxon>
        <taxon>Paramecium</taxon>
    </lineage>
</organism>
<keyword evidence="2" id="KW-0732">Signal</keyword>
<feature type="signal peptide" evidence="2">
    <location>
        <begin position="1"/>
        <end position="21"/>
    </location>
</feature>
<dbReference type="InterPro" id="IPR016201">
    <property type="entry name" value="PSI"/>
</dbReference>
<keyword evidence="1" id="KW-0325">Glycoprotein</keyword>
<dbReference type="SMART" id="SM00639">
    <property type="entry name" value="PSA"/>
    <property type="match status" value="11"/>
</dbReference>
<evidence type="ECO:0000259" key="3">
    <source>
        <dbReference type="SMART" id="SM00423"/>
    </source>
</evidence>
<evidence type="ECO:0000313" key="5">
    <source>
        <dbReference type="Proteomes" id="UP000689195"/>
    </source>
</evidence>
<evidence type="ECO:0000256" key="1">
    <source>
        <dbReference type="ARBA" id="ARBA00023180"/>
    </source>
</evidence>
<dbReference type="Proteomes" id="UP000689195">
    <property type="component" value="Unassembled WGS sequence"/>
</dbReference>
<keyword evidence="5" id="KW-1185">Reference proteome</keyword>
<feature type="domain" description="PSI" evidence="3">
    <location>
        <begin position="566"/>
        <end position="608"/>
    </location>
</feature>
<dbReference type="InterPro" id="IPR002895">
    <property type="entry name" value="Paramecium_SA"/>
</dbReference>